<protein>
    <submittedName>
        <fullName evidence="1">Uncharacterized protein</fullName>
    </submittedName>
</protein>
<keyword evidence="2" id="KW-1185">Reference proteome</keyword>
<name>A0A4Y2HS46_ARAVE</name>
<reference evidence="1 2" key="1">
    <citation type="journal article" date="2019" name="Sci. Rep.">
        <title>Orb-weaving spider Araneus ventricosus genome elucidates the spidroin gene catalogue.</title>
        <authorList>
            <person name="Kono N."/>
            <person name="Nakamura H."/>
            <person name="Ohtoshi R."/>
            <person name="Moran D.A.P."/>
            <person name="Shinohara A."/>
            <person name="Yoshida Y."/>
            <person name="Fujiwara M."/>
            <person name="Mori M."/>
            <person name="Tomita M."/>
            <person name="Arakawa K."/>
        </authorList>
    </citation>
    <scope>NUCLEOTIDE SEQUENCE [LARGE SCALE GENOMIC DNA]</scope>
</reference>
<evidence type="ECO:0000313" key="1">
    <source>
        <dbReference type="EMBL" id="GBM68068.1"/>
    </source>
</evidence>
<gene>
    <name evidence="1" type="ORF">AVEN_66740_1</name>
</gene>
<dbReference type="AlphaFoldDB" id="A0A4Y2HS46"/>
<dbReference type="EMBL" id="BGPR01002120">
    <property type="protein sequence ID" value="GBM68068.1"/>
    <property type="molecule type" value="Genomic_DNA"/>
</dbReference>
<dbReference type="OrthoDB" id="6626714at2759"/>
<organism evidence="1 2">
    <name type="scientific">Araneus ventricosus</name>
    <name type="common">Orbweaver spider</name>
    <name type="synonym">Epeira ventricosa</name>
    <dbReference type="NCBI Taxonomy" id="182803"/>
    <lineage>
        <taxon>Eukaryota</taxon>
        <taxon>Metazoa</taxon>
        <taxon>Ecdysozoa</taxon>
        <taxon>Arthropoda</taxon>
        <taxon>Chelicerata</taxon>
        <taxon>Arachnida</taxon>
        <taxon>Araneae</taxon>
        <taxon>Araneomorphae</taxon>
        <taxon>Entelegynae</taxon>
        <taxon>Araneoidea</taxon>
        <taxon>Araneidae</taxon>
        <taxon>Araneus</taxon>
    </lineage>
</organism>
<proteinExistence type="predicted"/>
<sequence>MGKKNSLEFQSCHLEPEKNAAEAIYKILEQWDLVNQVIAMSFDTTSVSTGRLNGTCTLLEDKIGRDLLWLACRHHTLELILAKVFTLCFGTSSFPEIPLFNRFKKVCHRIVRNNFQILEVTPELVSFEESALSSLTNILNETVKIP</sequence>
<dbReference type="Proteomes" id="UP000499080">
    <property type="component" value="Unassembled WGS sequence"/>
</dbReference>
<comment type="caution">
    <text evidence="1">The sequence shown here is derived from an EMBL/GenBank/DDBJ whole genome shotgun (WGS) entry which is preliminary data.</text>
</comment>
<accession>A0A4Y2HS46</accession>
<evidence type="ECO:0000313" key="2">
    <source>
        <dbReference type="Proteomes" id="UP000499080"/>
    </source>
</evidence>